<sequence>MPVDGHPVALPQAMRELTGGQVPGHAATAHWFPATGGDCTGWGQSSVADDYPRPFGVSLRFHHLEDERLDDIPQYSWGAAVLAYLYRQLCRATMGTQRDVAGFLLLLQVWAWERFMQLQPPLTPLAPGVPPPFLPLARRWVLRRGYGREYEARHNLPLCRDLLDLLEGAQFIWTLYSDSLIAGLPDYCSAVRLIWSSSVPLMCLDIVEHHATEWVLRQFGRPQLVPPTWQTIHFQRDDRSRVDHAYAAWLEVQIDTWDWRLDLIPPPPSPCHTNTEHD</sequence>
<reference evidence="2" key="1">
    <citation type="submission" date="2025-08" db="UniProtKB">
        <authorList>
            <consortium name="RefSeq"/>
        </authorList>
    </citation>
    <scope>IDENTIFICATION</scope>
</reference>
<dbReference type="RefSeq" id="XP_016480430.1">
    <property type="nucleotide sequence ID" value="XM_016624944.1"/>
</dbReference>
<gene>
    <name evidence="2" type="primary">LOC107801597</name>
</gene>
<dbReference type="AlphaFoldDB" id="A0A1S4AV30"/>
<name>A0A1S4AV30_TOBAC</name>
<dbReference type="PANTHER" id="PTHR46033:SF8">
    <property type="entry name" value="PROTEIN MAINTENANCE OF MERISTEMS-LIKE"/>
    <property type="match status" value="1"/>
</dbReference>
<evidence type="ECO:0000259" key="1">
    <source>
        <dbReference type="Pfam" id="PF10536"/>
    </source>
</evidence>
<proteinExistence type="predicted"/>
<feature type="domain" description="Aminotransferase-like plant mobile" evidence="1">
    <location>
        <begin position="67"/>
        <end position="263"/>
    </location>
</feature>
<accession>A0A1S4AV30</accession>
<dbReference type="PaxDb" id="4097-A0A1S4AV30"/>
<dbReference type="PANTHER" id="PTHR46033">
    <property type="entry name" value="PROTEIN MAIN-LIKE 2"/>
    <property type="match status" value="1"/>
</dbReference>
<dbReference type="Pfam" id="PF10536">
    <property type="entry name" value="PMD"/>
    <property type="match status" value="1"/>
</dbReference>
<protein>
    <submittedName>
        <fullName evidence="2">Serine/threonine-protein phosphatase 7 long form homolog</fullName>
    </submittedName>
</protein>
<dbReference type="GO" id="GO:0010073">
    <property type="term" value="P:meristem maintenance"/>
    <property type="evidence" value="ECO:0007669"/>
    <property type="project" value="InterPro"/>
</dbReference>
<dbReference type="KEGG" id="nta:107801597"/>
<evidence type="ECO:0000313" key="2">
    <source>
        <dbReference type="RefSeq" id="XP_016480430.1"/>
    </source>
</evidence>
<dbReference type="InterPro" id="IPR044824">
    <property type="entry name" value="MAIN-like"/>
</dbReference>
<dbReference type="OrthoDB" id="1716420at2759"/>
<dbReference type="OMA" id="HAATAHW"/>
<dbReference type="InterPro" id="IPR019557">
    <property type="entry name" value="AminoTfrase-like_pln_mobile"/>
</dbReference>
<organism evidence="2">
    <name type="scientific">Nicotiana tabacum</name>
    <name type="common">Common tobacco</name>
    <dbReference type="NCBI Taxonomy" id="4097"/>
    <lineage>
        <taxon>Eukaryota</taxon>
        <taxon>Viridiplantae</taxon>
        <taxon>Streptophyta</taxon>
        <taxon>Embryophyta</taxon>
        <taxon>Tracheophyta</taxon>
        <taxon>Spermatophyta</taxon>
        <taxon>Magnoliopsida</taxon>
        <taxon>eudicotyledons</taxon>
        <taxon>Gunneridae</taxon>
        <taxon>Pentapetalae</taxon>
        <taxon>asterids</taxon>
        <taxon>lamiids</taxon>
        <taxon>Solanales</taxon>
        <taxon>Solanaceae</taxon>
        <taxon>Nicotianoideae</taxon>
        <taxon>Nicotianeae</taxon>
        <taxon>Nicotiana</taxon>
    </lineage>
</organism>